<accession>A0A3B7MQ52</accession>
<proteinExistence type="predicted"/>
<dbReference type="KEGG" id="pseg:D3H65_20785"/>
<feature type="chain" id="PRO_5017805008" description="LVIVD repeat-containing protein" evidence="1">
    <location>
        <begin position="17"/>
        <end position="176"/>
    </location>
</feature>
<sequence>MKTTAALFFLALFLSACDTNINSPDSPEEIKAYVPVYATTSLLNDVTIAPVRPTQKAGKIYTYGNYIFQNEMNEGIHIIDKSQAQPRKIAFLKIPYSTEIAVKGNYLYTNSVSDMLVIDITNPQQPTVVKRIKDAFPAIDQEHPPFSNVYFECVDPSKGIVVDWALKTIKRPNCRR</sequence>
<dbReference type="Pfam" id="PF08309">
    <property type="entry name" value="LVIVD"/>
    <property type="match status" value="1"/>
</dbReference>
<organism evidence="2 3">
    <name type="scientific">Paraflavitalea soli</name>
    <dbReference type="NCBI Taxonomy" id="2315862"/>
    <lineage>
        <taxon>Bacteria</taxon>
        <taxon>Pseudomonadati</taxon>
        <taxon>Bacteroidota</taxon>
        <taxon>Chitinophagia</taxon>
        <taxon>Chitinophagales</taxon>
        <taxon>Chitinophagaceae</taxon>
        <taxon>Paraflavitalea</taxon>
    </lineage>
</organism>
<keyword evidence="1" id="KW-0732">Signal</keyword>
<dbReference type="Proteomes" id="UP000263900">
    <property type="component" value="Chromosome"/>
</dbReference>
<evidence type="ECO:0000313" key="2">
    <source>
        <dbReference type="EMBL" id="AXY76278.1"/>
    </source>
</evidence>
<name>A0A3B7MQ52_9BACT</name>
<dbReference type="InterPro" id="IPR013211">
    <property type="entry name" value="LVIVD"/>
</dbReference>
<dbReference type="PROSITE" id="PS51257">
    <property type="entry name" value="PROKAR_LIPOPROTEIN"/>
    <property type="match status" value="1"/>
</dbReference>
<dbReference type="OrthoDB" id="853480at2"/>
<evidence type="ECO:0000313" key="3">
    <source>
        <dbReference type="Proteomes" id="UP000263900"/>
    </source>
</evidence>
<dbReference type="AlphaFoldDB" id="A0A3B7MQ52"/>
<dbReference type="EMBL" id="CP032157">
    <property type="protein sequence ID" value="AXY76278.1"/>
    <property type="molecule type" value="Genomic_DNA"/>
</dbReference>
<gene>
    <name evidence="2" type="ORF">D3H65_20785</name>
</gene>
<evidence type="ECO:0000256" key="1">
    <source>
        <dbReference type="SAM" id="SignalP"/>
    </source>
</evidence>
<reference evidence="2 3" key="1">
    <citation type="submission" date="2018-09" db="EMBL/GenBank/DDBJ databases">
        <title>Genome sequencing of strain 6GH32-13.</title>
        <authorList>
            <person name="Weon H.-Y."/>
            <person name="Heo J."/>
            <person name="Kwon S.-W."/>
        </authorList>
    </citation>
    <scope>NUCLEOTIDE SEQUENCE [LARGE SCALE GENOMIC DNA]</scope>
    <source>
        <strain evidence="2 3">5GH32-13</strain>
    </source>
</reference>
<evidence type="ECO:0008006" key="4">
    <source>
        <dbReference type="Google" id="ProtNLM"/>
    </source>
</evidence>
<protein>
    <recommendedName>
        <fullName evidence="4">LVIVD repeat-containing protein</fullName>
    </recommendedName>
</protein>
<feature type="signal peptide" evidence="1">
    <location>
        <begin position="1"/>
        <end position="16"/>
    </location>
</feature>
<keyword evidence="3" id="KW-1185">Reference proteome</keyword>
<dbReference type="RefSeq" id="WP_119052156.1">
    <property type="nucleotide sequence ID" value="NZ_CP032157.1"/>
</dbReference>